<gene>
    <name evidence="12" type="ORF">MNBD_GAMMA11-475</name>
</gene>
<protein>
    <recommendedName>
        <fullName evidence="13">Extracellular protease</fullName>
    </recommendedName>
</protein>
<organism evidence="12">
    <name type="scientific">hydrothermal vent metagenome</name>
    <dbReference type="NCBI Taxonomy" id="652676"/>
    <lineage>
        <taxon>unclassified sequences</taxon>
        <taxon>metagenomes</taxon>
        <taxon>ecological metagenomes</taxon>
    </lineage>
</organism>
<dbReference type="Gene3D" id="2.60.120.380">
    <property type="match status" value="2"/>
</dbReference>
<reference evidence="12" key="1">
    <citation type="submission" date="2018-06" db="EMBL/GenBank/DDBJ databases">
        <authorList>
            <person name="Zhirakovskaya E."/>
        </authorList>
    </citation>
    <scope>NUCLEOTIDE SEQUENCE</scope>
</reference>
<accession>A0A3B0X812</accession>
<evidence type="ECO:0000256" key="4">
    <source>
        <dbReference type="ARBA" id="ARBA00022670"/>
    </source>
</evidence>
<evidence type="ECO:0000256" key="5">
    <source>
        <dbReference type="ARBA" id="ARBA00022729"/>
    </source>
</evidence>
<evidence type="ECO:0000256" key="2">
    <source>
        <dbReference type="ARBA" id="ARBA00011073"/>
    </source>
</evidence>
<dbReference type="Pfam" id="PF00082">
    <property type="entry name" value="Peptidase_S8"/>
    <property type="match status" value="1"/>
</dbReference>
<dbReference type="PROSITE" id="PS00137">
    <property type="entry name" value="SUBTILASE_HIS"/>
    <property type="match status" value="1"/>
</dbReference>
<evidence type="ECO:0000256" key="3">
    <source>
        <dbReference type="ARBA" id="ARBA00022525"/>
    </source>
</evidence>
<dbReference type="PROSITE" id="PS00138">
    <property type="entry name" value="SUBTILASE_SER"/>
    <property type="match status" value="1"/>
</dbReference>
<feature type="domain" description="Peptidase C-terminal archaeal/bacterial" evidence="11">
    <location>
        <begin position="518"/>
        <end position="583"/>
    </location>
</feature>
<evidence type="ECO:0000256" key="9">
    <source>
        <dbReference type="SAM" id="MobiDB-lite"/>
    </source>
</evidence>
<dbReference type="FunFam" id="3.40.50.200:FF:000022">
    <property type="entry name" value="Extracellular protease"/>
    <property type="match status" value="1"/>
</dbReference>
<dbReference type="GO" id="GO:0005576">
    <property type="term" value="C:extracellular region"/>
    <property type="evidence" value="ECO:0007669"/>
    <property type="project" value="UniProtKB-SubCell"/>
</dbReference>
<dbReference type="FunFam" id="2.60.120.380:FF:000013">
    <property type="entry name" value="Alkaline serine protease"/>
    <property type="match status" value="1"/>
</dbReference>
<dbReference type="InterPro" id="IPR007280">
    <property type="entry name" value="Peptidase_C_arc/bac"/>
</dbReference>
<evidence type="ECO:0000256" key="6">
    <source>
        <dbReference type="ARBA" id="ARBA00022801"/>
    </source>
</evidence>
<comment type="similarity">
    <text evidence="2">Belongs to the peptidase S8 family.</text>
</comment>
<feature type="domain" description="Peptidase S8/S53" evidence="10">
    <location>
        <begin position="164"/>
        <end position="459"/>
    </location>
</feature>
<keyword evidence="5" id="KW-0732">Signal</keyword>
<dbReference type="InterPro" id="IPR000209">
    <property type="entry name" value="Peptidase_S8/S53_dom"/>
</dbReference>
<dbReference type="Pfam" id="PF04151">
    <property type="entry name" value="PPC"/>
    <property type="match status" value="2"/>
</dbReference>
<sequence length="706" mass="72873">MKNIKNTAFKLCTAIALNCALLSQNALAGHNASTVIETGSNALTQHNTSRIIVKYKNTSPLSTATTLSPVTMEQISQKAGARLHHLRHMSTGGQVMQFDTHKTPAQINEILNALATDSSIEYAEPDLLLQAKLTPNDPRYNEQWQYFEPTAGMNLPAAWDITQGQGAVIAVLDTGYRPHQDLAANITGGYDMISSATIAQDGNGRDADATDPGDWEPAGACFNGSPASNSSWHGTHVAGTIAAVTNNNIGVAGVAFNAKILPVRVLGRCGGFVSDIADAIIWAAGGNVAGVPANPDPADVINLSLGGAGNCGTTQQNAINTARNLGATVVVAAGNENTNAASSTPANCQGVVVVAAINRNGGKAYYSNFGNVVDIAAPGGDGRSSAANAILSTLNSGTTTPGNDRYAFYQGTSMSTPHAAGAAALLYAVNPTITPTQVESILKSTARPFPANCNQCGSGIVDALAAVNAAGGTGTTPPPAVPPAPTPPPAAPPTNGSTLQNGSAATGLSAVRGNDLRFTIDVPAGASQLNFRLSSGSGDADIYVRFGSAPTTRTYDCRPYRNGNNENCAINPAQTGTYHVMLRAYANFSNVSLLASFNEGTPGSSTGTSLTESNLSGSSGTWQHFTLDVPTGMRSLRASISGGRGDADLYVRYGSTPTLSRYNCRPYRNGNSESCNFNNPQAGTWYISIRGYAAYSGVNLSAQSAP</sequence>
<keyword evidence="7" id="KW-0720">Serine protease</keyword>
<dbReference type="EMBL" id="UOFG01000126">
    <property type="protein sequence ID" value="VAW60523.1"/>
    <property type="molecule type" value="Genomic_DNA"/>
</dbReference>
<feature type="region of interest" description="Disordered" evidence="9">
    <location>
        <begin position="472"/>
        <end position="504"/>
    </location>
</feature>
<evidence type="ECO:0008006" key="13">
    <source>
        <dbReference type="Google" id="ProtNLM"/>
    </source>
</evidence>
<dbReference type="PANTHER" id="PTHR43806">
    <property type="entry name" value="PEPTIDASE S8"/>
    <property type="match status" value="1"/>
</dbReference>
<keyword evidence="6" id="KW-0378">Hydrolase</keyword>
<evidence type="ECO:0000256" key="7">
    <source>
        <dbReference type="ARBA" id="ARBA00022825"/>
    </source>
</evidence>
<dbReference type="InterPro" id="IPR034176">
    <property type="entry name" value="Peptidases_S8_13"/>
</dbReference>
<dbReference type="InterPro" id="IPR036852">
    <property type="entry name" value="Peptidase_S8/S53_dom_sf"/>
</dbReference>
<dbReference type="PRINTS" id="PR00723">
    <property type="entry name" value="SUBTILISIN"/>
</dbReference>
<name>A0A3B0X812_9ZZZZ</name>
<dbReference type="Gene3D" id="3.40.50.200">
    <property type="entry name" value="Peptidase S8/S53 domain"/>
    <property type="match status" value="1"/>
</dbReference>
<dbReference type="SUPFAM" id="SSF52743">
    <property type="entry name" value="Subtilisin-like"/>
    <property type="match status" value="1"/>
</dbReference>
<evidence type="ECO:0000256" key="1">
    <source>
        <dbReference type="ARBA" id="ARBA00004613"/>
    </source>
</evidence>
<feature type="compositionally biased region" description="Pro residues" evidence="9">
    <location>
        <begin position="476"/>
        <end position="492"/>
    </location>
</feature>
<proteinExistence type="inferred from homology"/>
<dbReference type="PROSITE" id="PS51892">
    <property type="entry name" value="SUBTILASE"/>
    <property type="match status" value="1"/>
</dbReference>
<dbReference type="CDD" id="cd07496">
    <property type="entry name" value="Peptidases_S8_13"/>
    <property type="match status" value="1"/>
</dbReference>
<evidence type="ECO:0000313" key="12">
    <source>
        <dbReference type="EMBL" id="VAW60523.1"/>
    </source>
</evidence>
<dbReference type="InterPro" id="IPR015500">
    <property type="entry name" value="Peptidase_S8_subtilisin-rel"/>
</dbReference>
<dbReference type="AlphaFoldDB" id="A0A3B0X812"/>
<dbReference type="InterPro" id="IPR023828">
    <property type="entry name" value="Peptidase_S8_Ser-AS"/>
</dbReference>
<feature type="domain" description="Peptidase C-terminal archaeal/bacterial" evidence="11">
    <location>
        <begin position="625"/>
        <end position="691"/>
    </location>
</feature>
<dbReference type="InterPro" id="IPR022398">
    <property type="entry name" value="Peptidase_S8_His-AS"/>
</dbReference>
<dbReference type="GO" id="GO:0004252">
    <property type="term" value="F:serine-type endopeptidase activity"/>
    <property type="evidence" value="ECO:0007669"/>
    <property type="project" value="InterPro"/>
</dbReference>
<evidence type="ECO:0000259" key="10">
    <source>
        <dbReference type="Pfam" id="PF00082"/>
    </source>
</evidence>
<dbReference type="PANTHER" id="PTHR43806:SF11">
    <property type="entry name" value="CEREVISIN-RELATED"/>
    <property type="match status" value="1"/>
</dbReference>
<dbReference type="GO" id="GO:0006508">
    <property type="term" value="P:proteolysis"/>
    <property type="evidence" value="ECO:0007669"/>
    <property type="project" value="UniProtKB-KW"/>
</dbReference>
<keyword evidence="3" id="KW-0964">Secreted</keyword>
<keyword evidence="4" id="KW-0645">Protease</keyword>
<evidence type="ECO:0000259" key="11">
    <source>
        <dbReference type="Pfam" id="PF04151"/>
    </source>
</evidence>
<evidence type="ECO:0000256" key="8">
    <source>
        <dbReference type="ARBA" id="ARBA00023145"/>
    </source>
</evidence>
<dbReference type="InterPro" id="IPR050131">
    <property type="entry name" value="Peptidase_S8_subtilisin-like"/>
</dbReference>
<comment type="subcellular location">
    <subcellularLocation>
        <location evidence="1">Secreted</location>
    </subcellularLocation>
</comment>
<keyword evidence="8" id="KW-0865">Zymogen</keyword>